<keyword evidence="5" id="KW-0482">Metalloprotease</keyword>
<dbReference type="NCBIfam" id="TIGR00608">
    <property type="entry name" value="radc"/>
    <property type="match status" value="1"/>
</dbReference>
<dbReference type="AlphaFoldDB" id="A0A937CX65"/>
<evidence type="ECO:0000259" key="7">
    <source>
        <dbReference type="PROSITE" id="PS50249"/>
    </source>
</evidence>
<evidence type="ECO:0000256" key="4">
    <source>
        <dbReference type="ARBA" id="ARBA00022833"/>
    </source>
</evidence>
<dbReference type="InterPro" id="IPR020891">
    <property type="entry name" value="UPF0758_CS"/>
</dbReference>
<dbReference type="PROSITE" id="PS50249">
    <property type="entry name" value="MPN"/>
    <property type="match status" value="1"/>
</dbReference>
<evidence type="ECO:0000256" key="1">
    <source>
        <dbReference type="ARBA" id="ARBA00022670"/>
    </source>
</evidence>
<comment type="caution">
    <text evidence="8">The sequence shown here is derived from an EMBL/GenBank/DDBJ whole genome shotgun (WGS) entry which is preliminary data.</text>
</comment>
<protein>
    <submittedName>
        <fullName evidence="8">DNA repair protein RadC</fullName>
    </submittedName>
</protein>
<evidence type="ECO:0000256" key="6">
    <source>
        <dbReference type="RuleBase" id="RU003797"/>
    </source>
</evidence>
<name>A0A937CX65_9BURK</name>
<dbReference type="Pfam" id="PF04002">
    <property type="entry name" value="RadC"/>
    <property type="match status" value="1"/>
</dbReference>
<evidence type="ECO:0000256" key="3">
    <source>
        <dbReference type="ARBA" id="ARBA00022801"/>
    </source>
</evidence>
<proteinExistence type="inferred from homology"/>
<dbReference type="Gene3D" id="3.40.140.10">
    <property type="entry name" value="Cytidine Deaminase, domain 2"/>
    <property type="match status" value="1"/>
</dbReference>
<keyword evidence="9" id="KW-1185">Reference proteome</keyword>
<keyword evidence="4" id="KW-0862">Zinc</keyword>
<dbReference type="PANTHER" id="PTHR30471">
    <property type="entry name" value="DNA REPAIR PROTEIN RADC"/>
    <property type="match status" value="1"/>
</dbReference>
<dbReference type="PROSITE" id="PS01302">
    <property type="entry name" value="UPF0758"/>
    <property type="match status" value="1"/>
</dbReference>
<dbReference type="GO" id="GO:0006508">
    <property type="term" value="P:proteolysis"/>
    <property type="evidence" value="ECO:0007669"/>
    <property type="project" value="UniProtKB-KW"/>
</dbReference>
<comment type="similarity">
    <text evidence="6">Belongs to the UPF0758 family.</text>
</comment>
<evidence type="ECO:0000256" key="5">
    <source>
        <dbReference type="ARBA" id="ARBA00023049"/>
    </source>
</evidence>
<sequence>MALKDLPADARPREKLLARGPAALSDTELLALLLRTGTRGRGVFQMAQEVLERFRGLAGLLHASGDELRCVHGLGGTAKRSELLAVLELARRAVAEQLREREVFSSPDAVKNYLQLHLARRPHEVFAALFLDAQNRLIAMEELFRGTLTQTSVYPREVVLKSLQHHAAAVVLAHNHPSGTVQPSRADEALTQTLKAALALVDVRVLDHVIVAPGQALSMAEKGLI</sequence>
<dbReference type="PANTHER" id="PTHR30471:SF3">
    <property type="entry name" value="UPF0758 PROTEIN YEES-RELATED"/>
    <property type="match status" value="1"/>
</dbReference>
<dbReference type="SUPFAM" id="SSF47781">
    <property type="entry name" value="RuvA domain 2-like"/>
    <property type="match status" value="1"/>
</dbReference>
<organism evidence="8 9">
    <name type="scientific">Ramlibacter monticola</name>
    <dbReference type="NCBI Taxonomy" id="1926872"/>
    <lineage>
        <taxon>Bacteria</taxon>
        <taxon>Pseudomonadati</taxon>
        <taxon>Pseudomonadota</taxon>
        <taxon>Betaproteobacteria</taxon>
        <taxon>Burkholderiales</taxon>
        <taxon>Comamonadaceae</taxon>
        <taxon>Ramlibacter</taxon>
    </lineage>
</organism>
<dbReference type="InterPro" id="IPR025657">
    <property type="entry name" value="RadC_JAB"/>
</dbReference>
<evidence type="ECO:0000313" key="9">
    <source>
        <dbReference type="Proteomes" id="UP000599109"/>
    </source>
</evidence>
<dbReference type="SUPFAM" id="SSF102712">
    <property type="entry name" value="JAB1/MPN domain"/>
    <property type="match status" value="1"/>
</dbReference>
<evidence type="ECO:0000256" key="2">
    <source>
        <dbReference type="ARBA" id="ARBA00022723"/>
    </source>
</evidence>
<reference evidence="8 9" key="1">
    <citation type="journal article" date="2017" name="Int. J. Syst. Evol. Microbiol.">
        <title>Ramlibacter monticola sp. nov., isolated from forest soil.</title>
        <authorList>
            <person name="Chaudhary D.K."/>
            <person name="Kim J."/>
        </authorList>
    </citation>
    <scope>NUCLEOTIDE SEQUENCE [LARGE SCALE GENOMIC DNA]</scope>
    <source>
        <strain evidence="8 9">KACC 19175</strain>
    </source>
</reference>
<dbReference type="Pfam" id="PF20582">
    <property type="entry name" value="UPF0758_N"/>
    <property type="match status" value="1"/>
</dbReference>
<dbReference type="InterPro" id="IPR037518">
    <property type="entry name" value="MPN"/>
</dbReference>
<dbReference type="InterPro" id="IPR010994">
    <property type="entry name" value="RuvA_2-like"/>
</dbReference>
<dbReference type="InterPro" id="IPR046778">
    <property type="entry name" value="UPF0758_N"/>
</dbReference>
<dbReference type="RefSeq" id="WP_201676918.1">
    <property type="nucleotide sequence ID" value="NZ_JAEQNE010000007.1"/>
</dbReference>
<dbReference type="GO" id="GO:0046872">
    <property type="term" value="F:metal ion binding"/>
    <property type="evidence" value="ECO:0007669"/>
    <property type="project" value="UniProtKB-KW"/>
</dbReference>
<dbReference type="InterPro" id="IPR001405">
    <property type="entry name" value="UPF0758"/>
</dbReference>
<accession>A0A937CX65</accession>
<dbReference type="GO" id="GO:0008237">
    <property type="term" value="F:metallopeptidase activity"/>
    <property type="evidence" value="ECO:0007669"/>
    <property type="project" value="UniProtKB-KW"/>
</dbReference>
<dbReference type="Proteomes" id="UP000599109">
    <property type="component" value="Unassembled WGS sequence"/>
</dbReference>
<feature type="domain" description="MPN" evidence="7">
    <location>
        <begin position="103"/>
        <end position="225"/>
    </location>
</feature>
<keyword evidence="1" id="KW-0645">Protease</keyword>
<evidence type="ECO:0000313" key="8">
    <source>
        <dbReference type="EMBL" id="MBL0394262.1"/>
    </source>
</evidence>
<dbReference type="NCBIfam" id="NF000642">
    <property type="entry name" value="PRK00024.1"/>
    <property type="match status" value="1"/>
</dbReference>
<keyword evidence="3" id="KW-0378">Hydrolase</keyword>
<dbReference type="EMBL" id="JAEQNE010000007">
    <property type="protein sequence ID" value="MBL0394262.1"/>
    <property type="molecule type" value="Genomic_DNA"/>
</dbReference>
<keyword evidence="2" id="KW-0479">Metal-binding</keyword>
<gene>
    <name evidence="8" type="primary">radC</name>
    <name evidence="8" type="ORF">JJ685_24190</name>
</gene>
<dbReference type="CDD" id="cd08071">
    <property type="entry name" value="MPN_DUF2466"/>
    <property type="match status" value="1"/>
</dbReference>